<name>A0A382SND7_9ZZZZ</name>
<proteinExistence type="predicted"/>
<evidence type="ECO:0000313" key="1">
    <source>
        <dbReference type="EMBL" id="SVD11470.1"/>
    </source>
</evidence>
<protein>
    <submittedName>
        <fullName evidence="1">Uncharacterized protein</fullName>
    </submittedName>
</protein>
<gene>
    <name evidence="1" type="ORF">METZ01_LOCUS364324</name>
</gene>
<organism evidence="1">
    <name type="scientific">marine metagenome</name>
    <dbReference type="NCBI Taxonomy" id="408172"/>
    <lineage>
        <taxon>unclassified sequences</taxon>
        <taxon>metagenomes</taxon>
        <taxon>ecological metagenomes</taxon>
    </lineage>
</organism>
<sequence length="40" mass="4706">MEKRSVSLDYKYTLKEGYAFMTGVQALVRLPLVQRELDKQ</sequence>
<dbReference type="AlphaFoldDB" id="A0A382SND7"/>
<reference evidence="1" key="1">
    <citation type="submission" date="2018-05" db="EMBL/GenBank/DDBJ databases">
        <authorList>
            <person name="Lanie J.A."/>
            <person name="Ng W.-L."/>
            <person name="Kazmierczak K.M."/>
            <person name="Andrzejewski T.M."/>
            <person name="Davidsen T.M."/>
            <person name="Wayne K.J."/>
            <person name="Tettelin H."/>
            <person name="Glass J.I."/>
            <person name="Rusch D."/>
            <person name="Podicherti R."/>
            <person name="Tsui H.-C.T."/>
            <person name="Winkler M.E."/>
        </authorList>
    </citation>
    <scope>NUCLEOTIDE SEQUENCE</scope>
</reference>
<accession>A0A382SND7</accession>
<dbReference type="EMBL" id="UINC01130418">
    <property type="protein sequence ID" value="SVD11470.1"/>
    <property type="molecule type" value="Genomic_DNA"/>
</dbReference>
<feature type="non-terminal residue" evidence="1">
    <location>
        <position position="40"/>
    </location>
</feature>